<comment type="similarity">
    <text evidence="2 10">Belongs to the ARV1 family.</text>
</comment>
<comment type="subcellular location">
    <subcellularLocation>
        <location evidence="1 10">Endoplasmic reticulum membrane</location>
        <topology evidence="1 10">Multi-pass membrane protein</topology>
    </subcellularLocation>
</comment>
<evidence type="ECO:0000256" key="3">
    <source>
        <dbReference type="ARBA" id="ARBA00022448"/>
    </source>
</evidence>
<dbReference type="InterPro" id="IPR007290">
    <property type="entry name" value="Arv1"/>
</dbReference>
<dbReference type="InterPro" id="IPR003034">
    <property type="entry name" value="SAP_dom"/>
</dbReference>
<feature type="region of interest" description="Disordered" evidence="11">
    <location>
        <begin position="259"/>
        <end position="302"/>
    </location>
</feature>
<gene>
    <name evidence="13" type="primary">ARV1</name>
    <name evidence="13" type="ORF">FOL46_002313</name>
</gene>
<dbReference type="InterPro" id="IPR036361">
    <property type="entry name" value="SAP_dom_sf"/>
</dbReference>
<name>A0A7J6M8C7_PEROL</name>
<protein>
    <recommendedName>
        <fullName evidence="10">Protein ARV</fullName>
    </recommendedName>
</protein>
<evidence type="ECO:0000256" key="11">
    <source>
        <dbReference type="SAM" id="MobiDB-lite"/>
    </source>
</evidence>
<feature type="transmembrane region" description="Helical" evidence="10">
    <location>
        <begin position="596"/>
        <end position="617"/>
    </location>
</feature>
<accession>A0A7J6M8C7</accession>
<keyword evidence="8 10" id="KW-0443">Lipid metabolism</keyword>
<keyword evidence="6 10" id="KW-1133">Transmembrane helix</keyword>
<evidence type="ECO:0000256" key="7">
    <source>
        <dbReference type="ARBA" id="ARBA00023055"/>
    </source>
</evidence>
<dbReference type="SUPFAM" id="SSF68906">
    <property type="entry name" value="SAP domain"/>
    <property type="match status" value="1"/>
</dbReference>
<evidence type="ECO:0000259" key="12">
    <source>
        <dbReference type="PROSITE" id="PS50800"/>
    </source>
</evidence>
<comment type="function">
    <text evidence="10">Mediator of sterol homeostasis involved in sterol uptake, trafficking and distribution into membranes.</text>
</comment>
<comment type="function">
    <text evidence="10">Regulates also the sphingolipid metabolism.</text>
</comment>
<dbReference type="GO" id="GO:0032366">
    <property type="term" value="P:intracellular sterol transport"/>
    <property type="evidence" value="ECO:0007669"/>
    <property type="project" value="UniProtKB-UniRule"/>
</dbReference>
<evidence type="ECO:0000256" key="8">
    <source>
        <dbReference type="ARBA" id="ARBA00023098"/>
    </source>
</evidence>
<dbReference type="Pfam" id="PF04161">
    <property type="entry name" value="Arv1"/>
    <property type="match status" value="1"/>
</dbReference>
<feature type="transmembrane region" description="Helical" evidence="10">
    <location>
        <begin position="524"/>
        <end position="549"/>
    </location>
</feature>
<dbReference type="Pfam" id="PF09717">
    <property type="entry name" value="CPW_WPC"/>
    <property type="match status" value="1"/>
</dbReference>
<dbReference type="PANTHER" id="PTHR14467:SF0">
    <property type="entry name" value="PROTEIN ARV1"/>
    <property type="match status" value="1"/>
</dbReference>
<dbReference type="GO" id="GO:0032541">
    <property type="term" value="C:cortical endoplasmic reticulum"/>
    <property type="evidence" value="ECO:0007669"/>
    <property type="project" value="TreeGrafter"/>
</dbReference>
<dbReference type="PROSITE" id="PS50800">
    <property type="entry name" value="SAP"/>
    <property type="match status" value="1"/>
</dbReference>
<dbReference type="GO" id="GO:0006665">
    <property type="term" value="P:sphingolipid metabolic process"/>
    <property type="evidence" value="ECO:0007669"/>
    <property type="project" value="UniProtKB-UniRule"/>
</dbReference>
<dbReference type="SMART" id="SM01099">
    <property type="entry name" value="CPW_WPC"/>
    <property type="match status" value="1"/>
</dbReference>
<feature type="domain" description="SAP" evidence="12">
    <location>
        <begin position="205"/>
        <end position="239"/>
    </location>
</feature>
<keyword evidence="5 10" id="KW-0256">Endoplasmic reticulum</keyword>
<dbReference type="GO" id="GO:0016125">
    <property type="term" value="P:sterol metabolic process"/>
    <property type="evidence" value="ECO:0007669"/>
    <property type="project" value="UniProtKB-UniRule"/>
</dbReference>
<feature type="transmembrane region" description="Helical" evidence="10">
    <location>
        <begin position="623"/>
        <end position="643"/>
    </location>
</feature>
<keyword evidence="4 10" id="KW-0812">Transmembrane</keyword>
<dbReference type="NCBIfam" id="TIGR01492">
    <property type="entry name" value="CPW_WPC"/>
    <property type="match status" value="1"/>
</dbReference>
<evidence type="ECO:0000256" key="2">
    <source>
        <dbReference type="ARBA" id="ARBA00009187"/>
    </source>
</evidence>
<dbReference type="Pfam" id="PF02037">
    <property type="entry name" value="SAP"/>
    <property type="match status" value="1"/>
</dbReference>
<feature type="compositionally biased region" description="Low complexity" evidence="11">
    <location>
        <begin position="259"/>
        <end position="270"/>
    </location>
</feature>
<dbReference type="Gene3D" id="1.10.720.30">
    <property type="entry name" value="SAP domain"/>
    <property type="match status" value="1"/>
</dbReference>
<reference evidence="13 14" key="1">
    <citation type="submission" date="2020-04" db="EMBL/GenBank/DDBJ databases">
        <title>Perkinsus olseni comparative genomics.</title>
        <authorList>
            <person name="Bogema D.R."/>
        </authorList>
    </citation>
    <scope>NUCLEOTIDE SEQUENCE [LARGE SCALE GENOMIC DNA]</scope>
    <source>
        <strain evidence="13">ATCC PRA-31</strain>
    </source>
</reference>
<dbReference type="SMART" id="SM00513">
    <property type="entry name" value="SAP"/>
    <property type="match status" value="1"/>
</dbReference>
<evidence type="ECO:0000313" key="13">
    <source>
        <dbReference type="EMBL" id="KAF4667832.1"/>
    </source>
</evidence>
<keyword evidence="3 10" id="KW-0813">Transport</keyword>
<evidence type="ECO:0000313" key="14">
    <source>
        <dbReference type="Proteomes" id="UP000572268"/>
    </source>
</evidence>
<keyword evidence="7 10" id="KW-0445">Lipid transport</keyword>
<organism evidence="13 14">
    <name type="scientific">Perkinsus olseni</name>
    <name type="common">Perkinsus atlanticus</name>
    <dbReference type="NCBI Taxonomy" id="32597"/>
    <lineage>
        <taxon>Eukaryota</taxon>
        <taxon>Sar</taxon>
        <taxon>Alveolata</taxon>
        <taxon>Perkinsozoa</taxon>
        <taxon>Perkinsea</taxon>
        <taxon>Perkinsida</taxon>
        <taxon>Perkinsidae</taxon>
        <taxon>Perkinsus</taxon>
    </lineage>
</organism>
<dbReference type="AlphaFoldDB" id="A0A7J6M8C7"/>
<dbReference type="Proteomes" id="UP000572268">
    <property type="component" value="Unassembled WGS sequence"/>
</dbReference>
<sequence length="677" mass="74875">MPWNHLLHAGPFNSTAFAFLPGGINVDMVKDSHGNDVSPCSPEGSAELGKMAAGMFKAPGSPPPEDLTKASYEQQLAVKGTEKAGQIGPGCEEDYSAPCPKGWALLSNDSIRPVCIPPSDYHGYCNKPQPWPTYSENRKLEDAVGCGVKYPCKGEAHKVKEFPQQETPPMLLSLLKLKGDFISVRCHIPSVMVAVAQETPNHQRYSVMRVGALRALCKEKGLPSDGRKEDLVNRLCNNCSSSYSGLINASTPSIIGGPAAGPAATSKPSTDVTTSDGVLSEGGITTSHESTGEGDGSSSSRLTTTELHELASIADEIRHIRKQTEFSLLRVAGLITDYPPSCLASDSRYGGVPKSTPYGLLLQERPSRCTTLSNKTNIGHTNGSWAWELVSAPSASDGFHADYEPVVKSLFREYSRGNIRLTHCPNCGAIADKYIELEIQLVFVDLILHRSQAYRHILFNRGTIRVHKEVYKFLTVMFALDSFDQWFLCSRSKEADYLESRSDGSERYPWEEFARWLQPHEHQWMLLIEAVMETVVYLAVICWLTRLYVTLLQDRKIPDPSKPSQHDMMELSPRTRAQSLRTPLPSWGTSWMQFRFLISAVVISCFGKLGVLLWMIWDASRLIRKAISVFTLTSNIVAVRVFLRCDSYTPPVTIVGLAFAARCAMSTLEPTLEFSII</sequence>
<dbReference type="PANTHER" id="PTHR14467">
    <property type="entry name" value="ARV1"/>
    <property type="match status" value="1"/>
</dbReference>
<comment type="caution">
    <text evidence="13">The sequence shown here is derived from an EMBL/GenBank/DDBJ whole genome shotgun (WGS) entry which is preliminary data.</text>
</comment>
<dbReference type="GO" id="GO:0005794">
    <property type="term" value="C:Golgi apparatus"/>
    <property type="evidence" value="ECO:0007669"/>
    <property type="project" value="TreeGrafter"/>
</dbReference>
<dbReference type="EMBL" id="JABANN010000173">
    <property type="protein sequence ID" value="KAF4667832.1"/>
    <property type="molecule type" value="Genomic_DNA"/>
</dbReference>
<keyword evidence="10" id="KW-0746">Sphingolipid metabolism</keyword>
<dbReference type="GO" id="GO:0097036">
    <property type="term" value="P:regulation of plasma membrane sterol distribution"/>
    <property type="evidence" value="ECO:0007669"/>
    <property type="project" value="UniProtKB-UniRule"/>
</dbReference>
<evidence type="ECO:0000256" key="4">
    <source>
        <dbReference type="ARBA" id="ARBA00022692"/>
    </source>
</evidence>
<evidence type="ECO:0000256" key="5">
    <source>
        <dbReference type="ARBA" id="ARBA00022824"/>
    </source>
</evidence>
<keyword evidence="9 10" id="KW-0472">Membrane</keyword>
<evidence type="ECO:0000256" key="6">
    <source>
        <dbReference type="ARBA" id="ARBA00022989"/>
    </source>
</evidence>
<evidence type="ECO:0000256" key="10">
    <source>
        <dbReference type="RuleBase" id="RU368065"/>
    </source>
</evidence>
<proteinExistence type="inferred from homology"/>
<dbReference type="GO" id="GO:0005789">
    <property type="term" value="C:endoplasmic reticulum membrane"/>
    <property type="evidence" value="ECO:0007669"/>
    <property type="project" value="UniProtKB-SubCell"/>
</dbReference>
<evidence type="ECO:0000256" key="1">
    <source>
        <dbReference type="ARBA" id="ARBA00004477"/>
    </source>
</evidence>
<dbReference type="InterPro" id="IPR006387">
    <property type="entry name" value="CPW_WPC_dom"/>
</dbReference>
<evidence type="ECO:0000256" key="9">
    <source>
        <dbReference type="ARBA" id="ARBA00023136"/>
    </source>
</evidence>